<protein>
    <recommendedName>
        <fullName evidence="2">peptidylprolyl isomerase</fullName>
        <ecNumber evidence="2">5.2.1.8</ecNumber>
    </recommendedName>
</protein>
<keyword evidence="4 6" id="KW-0697">Rotamase</keyword>
<evidence type="ECO:0000313" key="9">
    <source>
        <dbReference type="Proteomes" id="UP000177870"/>
    </source>
</evidence>
<gene>
    <name evidence="8" type="ORF">BJP34_27680</name>
</gene>
<dbReference type="InterPro" id="IPR000297">
    <property type="entry name" value="PPIase_PpiC"/>
</dbReference>
<evidence type="ECO:0000313" key="8">
    <source>
        <dbReference type="EMBL" id="AOX02719.1"/>
    </source>
</evidence>
<dbReference type="KEGG" id="mpro:BJP34_27680"/>
<evidence type="ECO:0000256" key="3">
    <source>
        <dbReference type="ARBA" id="ARBA00022729"/>
    </source>
</evidence>
<dbReference type="OrthoDB" id="507969at2"/>
<dbReference type="InterPro" id="IPR027304">
    <property type="entry name" value="Trigger_fact/SurA_dom_sf"/>
</dbReference>
<keyword evidence="5 6" id="KW-0413">Isomerase</keyword>
<dbReference type="PANTHER" id="PTHR47245">
    <property type="entry name" value="PEPTIDYLPROLYL ISOMERASE"/>
    <property type="match status" value="1"/>
</dbReference>
<name>A0A1D8TYI4_9CYAN</name>
<dbReference type="Proteomes" id="UP000177870">
    <property type="component" value="Chromosome"/>
</dbReference>
<dbReference type="AlphaFoldDB" id="A0A1D8TYI4"/>
<evidence type="ECO:0000256" key="4">
    <source>
        <dbReference type="ARBA" id="ARBA00023110"/>
    </source>
</evidence>
<dbReference type="Gene3D" id="3.10.50.40">
    <property type="match status" value="1"/>
</dbReference>
<dbReference type="EC" id="5.2.1.8" evidence="2"/>
<dbReference type="RefSeq" id="WP_009149356.1">
    <property type="nucleotide sequence ID" value="NZ_CP017599.1"/>
</dbReference>
<dbReference type="InterPro" id="IPR050245">
    <property type="entry name" value="PrsA_foldase"/>
</dbReference>
<evidence type="ECO:0000259" key="7">
    <source>
        <dbReference type="PROSITE" id="PS50198"/>
    </source>
</evidence>
<dbReference type="SUPFAM" id="SSF54534">
    <property type="entry name" value="FKBP-like"/>
    <property type="match status" value="1"/>
</dbReference>
<evidence type="ECO:0000256" key="2">
    <source>
        <dbReference type="ARBA" id="ARBA00013194"/>
    </source>
</evidence>
<reference evidence="9" key="1">
    <citation type="submission" date="2016-10" db="EMBL/GenBank/DDBJ databases">
        <title>Comparative genomics uncovers the prolific and rare metabolic potential of the cyanobacterial genus Moorea.</title>
        <authorList>
            <person name="Leao T."/>
            <person name="Castelao G."/>
            <person name="Korobeynikov A."/>
            <person name="Monroe E.A."/>
            <person name="Podell S."/>
            <person name="Glukhov E."/>
            <person name="Allen E."/>
            <person name="Gerwick W.H."/>
            <person name="Gerwick L."/>
        </authorList>
    </citation>
    <scope>NUCLEOTIDE SEQUENCE [LARGE SCALE GENOMIC DNA]</scope>
    <source>
        <strain evidence="9">PAL-8-15-08-1</strain>
    </source>
</reference>
<feature type="domain" description="PpiC" evidence="7">
    <location>
        <begin position="116"/>
        <end position="208"/>
    </location>
</feature>
<organism evidence="8 9">
    <name type="scientific">Moorena producens PAL-8-15-08-1</name>
    <dbReference type="NCBI Taxonomy" id="1458985"/>
    <lineage>
        <taxon>Bacteria</taxon>
        <taxon>Bacillati</taxon>
        <taxon>Cyanobacteriota</taxon>
        <taxon>Cyanophyceae</taxon>
        <taxon>Coleofasciculales</taxon>
        <taxon>Coleofasciculaceae</taxon>
        <taxon>Moorena</taxon>
    </lineage>
</organism>
<accession>A0A1D8TYI4</accession>
<evidence type="ECO:0000256" key="5">
    <source>
        <dbReference type="ARBA" id="ARBA00023235"/>
    </source>
</evidence>
<dbReference type="PANTHER" id="PTHR47245:SF1">
    <property type="entry name" value="FOLDASE PROTEIN PRSA"/>
    <property type="match status" value="1"/>
</dbReference>
<dbReference type="SUPFAM" id="SSF109998">
    <property type="entry name" value="Triger factor/SurA peptide-binding domain-like"/>
    <property type="match status" value="1"/>
</dbReference>
<dbReference type="STRING" id="1458985.BJP34_27680"/>
<dbReference type="InterPro" id="IPR046357">
    <property type="entry name" value="PPIase_dom_sf"/>
</dbReference>
<dbReference type="PROSITE" id="PS50198">
    <property type="entry name" value="PPIC_PPIASE_2"/>
    <property type="match status" value="1"/>
</dbReference>
<dbReference type="EMBL" id="CP017599">
    <property type="protein sequence ID" value="AOX02719.1"/>
    <property type="molecule type" value="Genomic_DNA"/>
</dbReference>
<comment type="catalytic activity">
    <reaction evidence="1">
        <text>[protein]-peptidylproline (omega=180) = [protein]-peptidylproline (omega=0)</text>
        <dbReference type="Rhea" id="RHEA:16237"/>
        <dbReference type="Rhea" id="RHEA-COMP:10747"/>
        <dbReference type="Rhea" id="RHEA-COMP:10748"/>
        <dbReference type="ChEBI" id="CHEBI:83833"/>
        <dbReference type="ChEBI" id="CHEBI:83834"/>
        <dbReference type="EC" id="5.2.1.8"/>
    </reaction>
</comment>
<dbReference type="Pfam" id="PF00639">
    <property type="entry name" value="Rotamase"/>
    <property type="match status" value="1"/>
</dbReference>
<evidence type="ECO:0000256" key="6">
    <source>
        <dbReference type="PROSITE-ProRule" id="PRU00278"/>
    </source>
</evidence>
<proteinExistence type="predicted"/>
<dbReference type="GO" id="GO:0003755">
    <property type="term" value="F:peptidyl-prolyl cis-trans isomerase activity"/>
    <property type="evidence" value="ECO:0007669"/>
    <property type="project" value="UniProtKB-KW"/>
</dbReference>
<keyword evidence="3" id="KW-0732">Signal</keyword>
<evidence type="ECO:0000256" key="1">
    <source>
        <dbReference type="ARBA" id="ARBA00000971"/>
    </source>
</evidence>
<sequence>MGTTTVLRIGDRVISAEEIVPLLAGYQLLPPLIREIIIDEAVATASCTPEEKAQAYQQFLEKNQLIDETAKQAWLKQRGMNPAQLEALAVRSILIEKYKQQTWSHKLESYFLERKGQLDRVIYSLIRTKDPGVAQEIYFRIQEGEESFADLAREYSQGPEAQTGGLIGPVELSVPHPALAQMLRLSQPGQLFPPTRLGEWLLIVRLEKFMPAQLDDSMRQRLLNECFSTWLSEQLNQQLAALD</sequence>